<organism evidence="2 3">
    <name type="scientific">Nocardioides gansuensis</name>
    <dbReference type="NCBI Taxonomy" id="2138300"/>
    <lineage>
        <taxon>Bacteria</taxon>
        <taxon>Bacillati</taxon>
        <taxon>Actinomycetota</taxon>
        <taxon>Actinomycetes</taxon>
        <taxon>Propionibacteriales</taxon>
        <taxon>Nocardioidaceae</taxon>
        <taxon>Nocardioides</taxon>
    </lineage>
</organism>
<dbReference type="OrthoDB" id="9762420at2"/>
<proteinExistence type="predicted"/>
<accession>A0A2T8F571</accession>
<feature type="domain" description="Gp5/Type VI secretion system Vgr protein OB-fold" evidence="1">
    <location>
        <begin position="349"/>
        <end position="419"/>
    </location>
</feature>
<protein>
    <recommendedName>
        <fullName evidence="1">Gp5/Type VI secretion system Vgr protein OB-fold domain-containing protein</fullName>
    </recommendedName>
</protein>
<keyword evidence="3" id="KW-1185">Reference proteome</keyword>
<dbReference type="Pfam" id="PF04717">
    <property type="entry name" value="Phage_base_V"/>
    <property type="match status" value="1"/>
</dbReference>
<dbReference type="Proteomes" id="UP000246018">
    <property type="component" value="Unassembled WGS sequence"/>
</dbReference>
<dbReference type="SUPFAM" id="SSF69255">
    <property type="entry name" value="gp5 N-terminal domain-like"/>
    <property type="match status" value="1"/>
</dbReference>
<evidence type="ECO:0000259" key="1">
    <source>
        <dbReference type="Pfam" id="PF04717"/>
    </source>
</evidence>
<dbReference type="InterPro" id="IPR006531">
    <property type="entry name" value="Gp5/Vgr_OB"/>
</dbReference>
<name>A0A2T8F571_9ACTN</name>
<reference evidence="2 3" key="1">
    <citation type="submission" date="2018-04" db="EMBL/GenBank/DDBJ databases">
        <title>Genome of Nocardioides gansuensis WSJ-1.</title>
        <authorList>
            <person name="Wu S."/>
            <person name="Wang G."/>
        </authorList>
    </citation>
    <scope>NUCLEOTIDE SEQUENCE [LARGE SCALE GENOMIC DNA]</scope>
    <source>
        <strain evidence="2 3">WSJ-1</strain>
    </source>
</reference>
<gene>
    <name evidence="2" type="ORF">DDE18_21060</name>
</gene>
<evidence type="ECO:0000313" key="2">
    <source>
        <dbReference type="EMBL" id="PVG80874.1"/>
    </source>
</evidence>
<comment type="caution">
    <text evidence="2">The sequence shown here is derived from an EMBL/GenBank/DDBJ whole genome shotgun (WGS) entry which is preliminary data.</text>
</comment>
<sequence length="510" mass="53988">MGEIIYLMDRDPGTTGYFHEAEGYFSARPDSTVVPTAAGDPATTLQDVFKDLRARARTDDIFPVINLVSHATGFSSLEFPISDARRDKDGGLITKETLKAALASPGSGGYPAVLGPPAVTKATKVVLYGCDVGRDEEFMKLLGQLFGPELTIYAPVRVAVFRHTGTLFEHRLARTWAANHTSDITKTTNWAPVRTAFVTKAVTKFKPRGGAEVEAAIKAAAQTATAVQAKTFFFSESLSTGDDPVATSVSGSSAVLPSGTTDDTTVPITVGPTDFAKQPGQPPTWVAWVAVLGQVIEEEVSISNRSQFRETVIKPQKAASVNPLVPQPDLEPNPIDPDEENTMAFFGKYRGTVVDAADPLGEGRLQVEVPVASVTAEWAAACLPPVPQALLRLPEVGASVWVEFEGGDVLKPIWTGATWDDAAAGGLSLESEDELTLRSVGNLLQESSGGQMIRSGADLTLECGGTLTLKAGNVRVESSTADHTGILKSDQLITNSVVASSYTPGAGNVW</sequence>
<dbReference type="EMBL" id="QDGZ01000012">
    <property type="protein sequence ID" value="PVG80874.1"/>
    <property type="molecule type" value="Genomic_DNA"/>
</dbReference>
<evidence type="ECO:0000313" key="3">
    <source>
        <dbReference type="Proteomes" id="UP000246018"/>
    </source>
</evidence>
<dbReference type="AlphaFoldDB" id="A0A2T8F571"/>
<dbReference type="RefSeq" id="WP_116574319.1">
    <property type="nucleotide sequence ID" value="NZ_QDGZ01000012.1"/>
</dbReference>